<dbReference type="OrthoDB" id="6374812at2759"/>
<dbReference type="PANTHER" id="PTHR24559">
    <property type="entry name" value="TRANSPOSON TY3-I GAG-POL POLYPROTEIN"/>
    <property type="match status" value="1"/>
</dbReference>
<evidence type="ECO:0000256" key="1">
    <source>
        <dbReference type="SAM" id="MobiDB-lite"/>
    </source>
</evidence>
<keyword evidence="4" id="KW-1185">Reference proteome</keyword>
<dbReference type="PRINTS" id="PR01217">
    <property type="entry name" value="PRICHEXTENSN"/>
</dbReference>
<dbReference type="SUPFAM" id="SSF56672">
    <property type="entry name" value="DNA/RNA polymerases"/>
    <property type="match status" value="1"/>
</dbReference>
<evidence type="ECO:0000313" key="4">
    <source>
        <dbReference type="Proteomes" id="UP000283509"/>
    </source>
</evidence>
<reference evidence="3 4" key="1">
    <citation type="submission" date="2018-04" db="EMBL/GenBank/DDBJ databases">
        <authorList>
            <person name="Zhang X."/>
            <person name="Yuan J."/>
            <person name="Li F."/>
            <person name="Xiang J."/>
        </authorList>
    </citation>
    <scope>NUCLEOTIDE SEQUENCE [LARGE SCALE GENOMIC DNA]</scope>
    <source>
        <tissue evidence="3">Muscle</tissue>
    </source>
</reference>
<dbReference type="AlphaFoldDB" id="A0A3R7QM64"/>
<keyword evidence="2" id="KW-1133">Transmembrane helix</keyword>
<dbReference type="Gene3D" id="3.10.10.10">
    <property type="entry name" value="HIV Type 1 Reverse Transcriptase, subunit A, domain 1"/>
    <property type="match status" value="1"/>
</dbReference>
<reference evidence="3 4" key="2">
    <citation type="submission" date="2019-01" db="EMBL/GenBank/DDBJ databases">
        <title>The decoding of complex shrimp genome reveals the adaptation for benthos swimmer, frequently molting mechanism and breeding impact on genome.</title>
        <authorList>
            <person name="Sun Y."/>
            <person name="Gao Y."/>
            <person name="Yu Y."/>
        </authorList>
    </citation>
    <scope>NUCLEOTIDE SEQUENCE [LARGE SCALE GENOMIC DNA]</scope>
    <source>
        <tissue evidence="3">Muscle</tissue>
    </source>
</reference>
<protein>
    <submittedName>
        <fullName evidence="3">Uncharacterized protein</fullName>
    </submittedName>
</protein>
<dbReference type="InterPro" id="IPR043502">
    <property type="entry name" value="DNA/RNA_pol_sf"/>
</dbReference>
<dbReference type="PANTHER" id="PTHR24559:SF444">
    <property type="entry name" value="REVERSE TRANSCRIPTASE DOMAIN-CONTAINING PROTEIN"/>
    <property type="match status" value="1"/>
</dbReference>
<keyword evidence="2" id="KW-0472">Membrane</keyword>
<keyword evidence="2" id="KW-0812">Transmembrane</keyword>
<dbReference type="InterPro" id="IPR053134">
    <property type="entry name" value="RNA-dir_DNA_polymerase"/>
</dbReference>
<sequence length="548" mass="58702">MDMVPQGVSIILVALVLGSRAFVCASLFSLPGPLLYTGFVPLALSFLLALATDCVFNREKMSLNRAYIKATLLPPQDKAGVVASLVYCGFGASQDLRLQEPPAGIPGLDRADQPGHPTTARGPAPHRDPRPPAHSRCRPLAPDRCRSARAEFDLMMQLGIIRPSSSQWAAPLHLVKKDDPLPRLHSSHELSGCSVFSRIDLVRACHQIPVAEEDVPKTAAITSRPVRVPHGALRSPQRRPDLPALSQHMTRGLEGSSPALTNTEPFSDALNREPRSLPSPPTSCPSLPPTYSCPSLSPLPLALPALPSPPYLLPFPLPTSCLDLPLPLGPSSPPYLLPFPPPYLLPFPLPLPLALPSPPYLLPFPLPPTSCPSLSPLPLALPSPPYLPFLSPTSCPSSPPTSCLHLLPFPLPLLLPFLSPHLPLALPSPPYLLPSLSPYLLPPFLSPNLLPFPPPYLLPFLSPYLPLALPLPPTSCPSLSPTLALPSTTHLLPFPLPLPLLPSPPLALPSPPTLALPYLLPFPLPLPPLAPPLALHLPYLPQPFSPEC</sequence>
<gene>
    <name evidence="3" type="ORF">C7M84_009765</name>
</gene>
<evidence type="ECO:0000256" key="2">
    <source>
        <dbReference type="SAM" id="Phobius"/>
    </source>
</evidence>
<dbReference type="Proteomes" id="UP000283509">
    <property type="component" value="Unassembled WGS sequence"/>
</dbReference>
<comment type="caution">
    <text evidence="3">The sequence shown here is derived from an EMBL/GenBank/DDBJ whole genome shotgun (WGS) entry which is preliminary data.</text>
</comment>
<organism evidence="3 4">
    <name type="scientific">Penaeus vannamei</name>
    <name type="common">Whiteleg shrimp</name>
    <name type="synonym">Litopenaeus vannamei</name>
    <dbReference type="NCBI Taxonomy" id="6689"/>
    <lineage>
        <taxon>Eukaryota</taxon>
        <taxon>Metazoa</taxon>
        <taxon>Ecdysozoa</taxon>
        <taxon>Arthropoda</taxon>
        <taxon>Crustacea</taxon>
        <taxon>Multicrustacea</taxon>
        <taxon>Malacostraca</taxon>
        <taxon>Eumalacostraca</taxon>
        <taxon>Eucarida</taxon>
        <taxon>Decapoda</taxon>
        <taxon>Dendrobranchiata</taxon>
        <taxon>Penaeoidea</taxon>
        <taxon>Penaeidae</taxon>
        <taxon>Penaeus</taxon>
    </lineage>
</organism>
<proteinExistence type="predicted"/>
<dbReference type="GO" id="GO:0071897">
    <property type="term" value="P:DNA biosynthetic process"/>
    <property type="evidence" value="ECO:0007669"/>
    <property type="project" value="UniProtKB-ARBA"/>
</dbReference>
<dbReference type="EMBL" id="QCYY01002234">
    <property type="protein sequence ID" value="ROT71881.1"/>
    <property type="molecule type" value="Genomic_DNA"/>
</dbReference>
<feature type="region of interest" description="Disordered" evidence="1">
    <location>
        <begin position="101"/>
        <end position="140"/>
    </location>
</feature>
<feature type="region of interest" description="Disordered" evidence="1">
    <location>
        <begin position="249"/>
        <end position="285"/>
    </location>
</feature>
<accession>A0A3R7QM64</accession>
<feature type="transmembrane region" description="Helical" evidence="2">
    <location>
        <begin position="35"/>
        <end position="56"/>
    </location>
</feature>
<name>A0A3R7QM64_PENVA</name>
<evidence type="ECO:0000313" key="3">
    <source>
        <dbReference type="EMBL" id="ROT71881.1"/>
    </source>
</evidence>